<evidence type="ECO:0008006" key="3">
    <source>
        <dbReference type="Google" id="ProtNLM"/>
    </source>
</evidence>
<accession>A0A6A4IDH6</accession>
<evidence type="ECO:0000313" key="2">
    <source>
        <dbReference type="Proteomes" id="UP000799118"/>
    </source>
</evidence>
<name>A0A6A4IDH6_9AGAR</name>
<dbReference type="AlphaFoldDB" id="A0A6A4IDH6"/>
<dbReference type="SUPFAM" id="SSF52047">
    <property type="entry name" value="RNI-like"/>
    <property type="match status" value="1"/>
</dbReference>
<dbReference type="OrthoDB" id="10617525at2759"/>
<reference evidence="1" key="1">
    <citation type="journal article" date="2019" name="Environ. Microbiol.">
        <title>Fungal ecological strategies reflected in gene transcription - a case study of two litter decomposers.</title>
        <authorList>
            <person name="Barbi F."/>
            <person name="Kohler A."/>
            <person name="Barry K."/>
            <person name="Baskaran P."/>
            <person name="Daum C."/>
            <person name="Fauchery L."/>
            <person name="Ihrmark K."/>
            <person name="Kuo A."/>
            <person name="LaButti K."/>
            <person name="Lipzen A."/>
            <person name="Morin E."/>
            <person name="Grigoriev I.V."/>
            <person name="Henrissat B."/>
            <person name="Lindahl B."/>
            <person name="Martin F."/>
        </authorList>
    </citation>
    <scope>NUCLEOTIDE SEQUENCE</scope>
    <source>
        <strain evidence="1">JB14</strain>
    </source>
</reference>
<gene>
    <name evidence="1" type="ORF">BT96DRAFT_84259</name>
</gene>
<organism evidence="1 2">
    <name type="scientific">Gymnopus androsaceus JB14</name>
    <dbReference type="NCBI Taxonomy" id="1447944"/>
    <lineage>
        <taxon>Eukaryota</taxon>
        <taxon>Fungi</taxon>
        <taxon>Dikarya</taxon>
        <taxon>Basidiomycota</taxon>
        <taxon>Agaricomycotina</taxon>
        <taxon>Agaricomycetes</taxon>
        <taxon>Agaricomycetidae</taxon>
        <taxon>Agaricales</taxon>
        <taxon>Marasmiineae</taxon>
        <taxon>Omphalotaceae</taxon>
        <taxon>Gymnopus</taxon>
    </lineage>
</organism>
<dbReference type="Gene3D" id="3.80.10.10">
    <property type="entry name" value="Ribonuclease Inhibitor"/>
    <property type="match status" value="1"/>
</dbReference>
<protein>
    <recommendedName>
        <fullName evidence="3">F-box domain-containing protein</fullName>
    </recommendedName>
</protein>
<evidence type="ECO:0000313" key="1">
    <source>
        <dbReference type="EMBL" id="KAE9407783.1"/>
    </source>
</evidence>
<sequence>MSLQPQTRLTSLPNELLEIICSFVPVWSIFPGKRRSIYAVSARTNRQLRSFALAFLFSKISAKLSKLRERTKFVEDAAYLDAVRCLRLGSRDFSRAMPIGDFSPVQDLPELPGLQELISMDHPLDYPTLHSLAMKSKYQSRLQHLSLSWNDDRLPDIQEWFPQLKTLCLSLYEPVHLDFPVSAPNITSLAVCHHRLSSEICASFRSCFPNLRSPALYQTSTEITELFSIIETTPSLCEVTYRPSTAEIILLGHLIPVIVGDSSFRIEDLTVPPFHWPAHYSWRNVEFVDLAFVRKPVECSVDNSGPRYSLISLSLELRSETGEKDDLMEILSDFPSQPGLAHIEELCLAPVIYSDGPSDL</sequence>
<dbReference type="InterPro" id="IPR032675">
    <property type="entry name" value="LRR_dom_sf"/>
</dbReference>
<keyword evidence="2" id="KW-1185">Reference proteome</keyword>
<dbReference type="EMBL" id="ML769394">
    <property type="protein sequence ID" value="KAE9407783.1"/>
    <property type="molecule type" value="Genomic_DNA"/>
</dbReference>
<dbReference type="Proteomes" id="UP000799118">
    <property type="component" value="Unassembled WGS sequence"/>
</dbReference>
<proteinExistence type="predicted"/>